<keyword evidence="12" id="KW-1185">Reference proteome</keyword>
<evidence type="ECO:0000256" key="3">
    <source>
        <dbReference type="ARBA" id="ARBA00022741"/>
    </source>
</evidence>
<evidence type="ECO:0000256" key="5">
    <source>
        <dbReference type="ARBA" id="ARBA00022917"/>
    </source>
</evidence>
<dbReference type="EMBL" id="JBEUSY010000254">
    <property type="protein sequence ID" value="KAL1240927.1"/>
    <property type="molecule type" value="Genomic_DNA"/>
</dbReference>
<comment type="catalytic activity">
    <reaction evidence="8">
        <text>tRNA(Pro) + L-proline + ATP = L-prolyl-tRNA(Pro) + AMP + diphosphate</text>
        <dbReference type="Rhea" id="RHEA:14305"/>
        <dbReference type="Rhea" id="RHEA-COMP:9700"/>
        <dbReference type="Rhea" id="RHEA-COMP:9702"/>
        <dbReference type="ChEBI" id="CHEBI:30616"/>
        <dbReference type="ChEBI" id="CHEBI:33019"/>
        <dbReference type="ChEBI" id="CHEBI:60039"/>
        <dbReference type="ChEBI" id="CHEBI:78442"/>
        <dbReference type="ChEBI" id="CHEBI:78532"/>
        <dbReference type="ChEBI" id="CHEBI:456215"/>
        <dbReference type="EC" id="6.1.1.15"/>
    </reaction>
</comment>
<evidence type="ECO:0000259" key="10">
    <source>
        <dbReference type="PROSITE" id="PS50862"/>
    </source>
</evidence>
<dbReference type="CDD" id="cd00779">
    <property type="entry name" value="ProRS_core_prok"/>
    <property type="match status" value="1"/>
</dbReference>
<evidence type="ECO:0000256" key="4">
    <source>
        <dbReference type="ARBA" id="ARBA00022840"/>
    </source>
</evidence>
<dbReference type="PROSITE" id="PS50862">
    <property type="entry name" value="AA_TRNA_LIGASE_II"/>
    <property type="match status" value="1"/>
</dbReference>
<feature type="region of interest" description="Disordered" evidence="9">
    <location>
        <begin position="469"/>
        <end position="491"/>
    </location>
</feature>
<dbReference type="EC" id="6.1.1.15" evidence="1"/>
<dbReference type="Pfam" id="PF03129">
    <property type="entry name" value="HGTP_anticodon"/>
    <property type="match status" value="1"/>
</dbReference>
<dbReference type="PRINTS" id="PR01046">
    <property type="entry name" value="TRNASYNTHPRO"/>
</dbReference>
<dbReference type="InterPro" id="IPR002316">
    <property type="entry name" value="Pro-tRNA-ligase_IIa"/>
</dbReference>
<keyword evidence="5" id="KW-0648">Protein biosynthesis</keyword>
<evidence type="ECO:0000256" key="6">
    <source>
        <dbReference type="ARBA" id="ARBA00023146"/>
    </source>
</evidence>
<sequence length="491" mass="55526">MVYFLLSKIFQPIVSRPWKSISAVEMISKSQRLMLDNGLIEYVGGKGLFHYLPVGLRALEKLCIIIRHEMDLLGAGRMALSNLCERSVWEQTGRWEEVSAELLRLKDRKGKEYCLCPTHEESVTSLISRFSPITSSRLPLLLYQITLKYRDEPNPRFGLARAREFFMKDMYSFDLDTKSAMKTYDAVNKAYFSIFQTLGIKVHCVEAAVGSIGGNLSHEFHCESQYGEDYFLMCEKCQKKFTEEVLVNSTTCPVCNEPFQKVRSLELAHTFFLGEKYSQALGATVTCNPGSPIPLQMGCFGIGISRLLAAIVDYFSSDEEIRWPLCVAPYKVCVIPPKNGSREYPATPMALHLAEQLSSLANFNEEIVYDDRTHQTVGTRLRDAKRRGYPYVIVANKTVFNKSSPKFELHCTATDEVLETADGIHSVEDINFESRQTIGSTSGLYNSSRNGQFVMKSTLSFFHLESECDNGKSSKSLNDEDLLDEKNKSNK</sequence>
<gene>
    <name evidence="11" type="ORF">TSPI_02522</name>
</gene>
<dbReference type="InterPro" id="IPR050062">
    <property type="entry name" value="Pro-tRNA_synthetase"/>
</dbReference>
<keyword evidence="6" id="KW-0030">Aminoacyl-tRNA synthetase</keyword>
<dbReference type="InterPro" id="IPR004154">
    <property type="entry name" value="Anticodon-bd"/>
</dbReference>
<accession>A0ABR3KPL8</accession>
<evidence type="ECO:0000256" key="1">
    <source>
        <dbReference type="ARBA" id="ARBA00012831"/>
    </source>
</evidence>
<evidence type="ECO:0000256" key="9">
    <source>
        <dbReference type="SAM" id="MobiDB-lite"/>
    </source>
</evidence>
<dbReference type="Gene3D" id="3.40.50.800">
    <property type="entry name" value="Anticodon-binding domain"/>
    <property type="match status" value="1"/>
</dbReference>
<dbReference type="InterPro" id="IPR033730">
    <property type="entry name" value="ProRS_core_prok"/>
</dbReference>
<protein>
    <recommendedName>
        <fullName evidence="1">proline--tRNA ligase</fullName>
        <ecNumber evidence="1">6.1.1.15</ecNumber>
    </recommendedName>
    <alternativeName>
        <fullName evidence="7">Prolyl-tRNA synthetase</fullName>
    </alternativeName>
</protein>
<evidence type="ECO:0000256" key="2">
    <source>
        <dbReference type="ARBA" id="ARBA00022598"/>
    </source>
</evidence>
<dbReference type="SUPFAM" id="SSF52954">
    <property type="entry name" value="Class II aaRS ABD-related"/>
    <property type="match status" value="1"/>
</dbReference>
<dbReference type="Proteomes" id="UP001558632">
    <property type="component" value="Unassembled WGS sequence"/>
</dbReference>
<keyword evidence="3" id="KW-0547">Nucleotide-binding</keyword>
<keyword evidence="4" id="KW-0067">ATP-binding</keyword>
<comment type="caution">
    <text evidence="11">The sequence shown here is derived from an EMBL/GenBank/DDBJ whole genome shotgun (WGS) entry which is preliminary data.</text>
</comment>
<feature type="domain" description="Aminoacyl-transfer RNA synthetases class-II family profile" evidence="10">
    <location>
        <begin position="25"/>
        <end position="324"/>
    </location>
</feature>
<organism evidence="11 12">
    <name type="scientific">Trichinella spiralis</name>
    <name type="common">Trichina worm</name>
    <dbReference type="NCBI Taxonomy" id="6334"/>
    <lineage>
        <taxon>Eukaryota</taxon>
        <taxon>Metazoa</taxon>
        <taxon>Ecdysozoa</taxon>
        <taxon>Nematoda</taxon>
        <taxon>Enoplea</taxon>
        <taxon>Dorylaimia</taxon>
        <taxon>Trichinellida</taxon>
        <taxon>Trichinellidae</taxon>
        <taxon>Trichinella</taxon>
    </lineage>
</organism>
<name>A0ABR3KPL8_TRISP</name>
<dbReference type="InterPro" id="IPR006195">
    <property type="entry name" value="aa-tRNA-synth_II"/>
</dbReference>
<dbReference type="InterPro" id="IPR045864">
    <property type="entry name" value="aa-tRNA-synth_II/BPL/LPL"/>
</dbReference>
<evidence type="ECO:0000256" key="8">
    <source>
        <dbReference type="ARBA" id="ARBA00047671"/>
    </source>
</evidence>
<reference evidence="11 12" key="1">
    <citation type="submission" date="2024-07" db="EMBL/GenBank/DDBJ databases">
        <title>Enhanced genomic and transcriptomic resources for Trichinella pseudospiralis and T. spiralis underpin the discovery of pronounced molecular differences between stages and species.</title>
        <authorList>
            <person name="Pasi K.K."/>
            <person name="La Rosa G."/>
            <person name="Gomez-Morales M.A."/>
            <person name="Tosini F."/>
            <person name="Sumanam S."/>
            <person name="Young N.D."/>
            <person name="Chang B.C."/>
            <person name="Robin G.B."/>
        </authorList>
    </citation>
    <scope>NUCLEOTIDE SEQUENCE [LARGE SCALE GENOMIC DNA]</scope>
    <source>
        <strain evidence="11">ISS534</strain>
    </source>
</reference>
<dbReference type="InterPro" id="IPR002314">
    <property type="entry name" value="aa-tRNA-synt_IIb"/>
</dbReference>
<dbReference type="GO" id="GO:0016874">
    <property type="term" value="F:ligase activity"/>
    <property type="evidence" value="ECO:0007669"/>
    <property type="project" value="UniProtKB-KW"/>
</dbReference>
<evidence type="ECO:0000313" key="11">
    <source>
        <dbReference type="EMBL" id="KAL1240927.1"/>
    </source>
</evidence>
<dbReference type="Pfam" id="PF00587">
    <property type="entry name" value="tRNA-synt_2b"/>
    <property type="match status" value="1"/>
</dbReference>
<evidence type="ECO:0000256" key="7">
    <source>
        <dbReference type="ARBA" id="ARBA00029731"/>
    </source>
</evidence>
<dbReference type="SUPFAM" id="SSF55681">
    <property type="entry name" value="Class II aaRS and biotin synthetases"/>
    <property type="match status" value="1"/>
</dbReference>
<evidence type="ECO:0000313" key="12">
    <source>
        <dbReference type="Proteomes" id="UP001558632"/>
    </source>
</evidence>
<dbReference type="PANTHER" id="PTHR42753">
    <property type="entry name" value="MITOCHONDRIAL RIBOSOME PROTEIN L39/PROLYL-TRNA LIGASE FAMILY MEMBER"/>
    <property type="match status" value="1"/>
</dbReference>
<dbReference type="Gene3D" id="3.30.930.10">
    <property type="entry name" value="Bira Bifunctional Protein, Domain 2"/>
    <property type="match status" value="1"/>
</dbReference>
<keyword evidence="2 11" id="KW-0436">Ligase</keyword>
<dbReference type="InterPro" id="IPR036621">
    <property type="entry name" value="Anticodon-bd_dom_sf"/>
</dbReference>
<dbReference type="PANTHER" id="PTHR42753:SF10">
    <property type="entry name" value="PROLINE--TRNA LIGASE, MITOCHONDRIAL-RELATED"/>
    <property type="match status" value="1"/>
</dbReference>
<proteinExistence type="predicted"/>